<gene>
    <name evidence="1" type="ORF">BDV38DRAFT_243182</name>
</gene>
<accession>A0A5N6T097</accession>
<name>A0A5N6T097_ASPPS</name>
<dbReference type="GeneID" id="43638405"/>
<organism evidence="1 2">
    <name type="scientific">Aspergillus pseudotamarii</name>
    <dbReference type="NCBI Taxonomy" id="132259"/>
    <lineage>
        <taxon>Eukaryota</taxon>
        <taxon>Fungi</taxon>
        <taxon>Dikarya</taxon>
        <taxon>Ascomycota</taxon>
        <taxon>Pezizomycotina</taxon>
        <taxon>Eurotiomycetes</taxon>
        <taxon>Eurotiomycetidae</taxon>
        <taxon>Eurotiales</taxon>
        <taxon>Aspergillaceae</taxon>
        <taxon>Aspergillus</taxon>
        <taxon>Aspergillus subgen. Circumdati</taxon>
    </lineage>
</organism>
<dbReference type="Proteomes" id="UP000325672">
    <property type="component" value="Unassembled WGS sequence"/>
</dbReference>
<sequence>MSVTFPVDYIMDVKLEANLGSDIPLYDRRFYNERCPDEVPSLKRVNGTTFNLEQEDYWLFCVHLNKAEMEFAIGGENPAYATSHPNWRNLSTKKDREFVLHHHEVGIFNAPCQTWCDFKLDFDRYVGIRCPKMTNPAITIKANGNHGEVKWVGLFVKSSVEEKNEFIAVKTTNRLLPAYAKRNESYEWYSPDRGVDVTNDRCIMLWPKQLYGTKGNRQDTYKQFVTVDPNSPLAARHITRVKERVKNGTALDVTAQGRSYTWNANSITEIWGTHTKPRGGGRGRSVFNYSAGTKVTYDDMEGVKILLRVFGTVTKMATGMVKGDFAAVLESIAALPQQFNNSSVDPDVKGFITALAALGQHQWNNRPRQPGSKEKTINTAGVELLSMKRHPLDSDFGCD</sequence>
<proteinExistence type="predicted"/>
<protein>
    <submittedName>
        <fullName evidence="1">Uncharacterized protein</fullName>
    </submittedName>
</protein>
<evidence type="ECO:0000313" key="2">
    <source>
        <dbReference type="Proteomes" id="UP000325672"/>
    </source>
</evidence>
<keyword evidence="2" id="KW-1185">Reference proteome</keyword>
<dbReference type="EMBL" id="ML743568">
    <property type="protein sequence ID" value="KAE8138884.1"/>
    <property type="molecule type" value="Genomic_DNA"/>
</dbReference>
<dbReference type="OrthoDB" id="4486824at2759"/>
<evidence type="ECO:0000313" key="1">
    <source>
        <dbReference type="EMBL" id="KAE8138884.1"/>
    </source>
</evidence>
<dbReference type="RefSeq" id="XP_031914947.1">
    <property type="nucleotide sequence ID" value="XM_032054195.1"/>
</dbReference>
<reference evidence="1 2" key="1">
    <citation type="submission" date="2019-04" db="EMBL/GenBank/DDBJ databases">
        <title>Friends and foes A comparative genomics study of 23 Aspergillus species from section Flavi.</title>
        <authorList>
            <consortium name="DOE Joint Genome Institute"/>
            <person name="Kjaerbolling I."/>
            <person name="Vesth T."/>
            <person name="Frisvad J.C."/>
            <person name="Nybo J.L."/>
            <person name="Theobald S."/>
            <person name="Kildgaard S."/>
            <person name="Isbrandt T."/>
            <person name="Kuo A."/>
            <person name="Sato A."/>
            <person name="Lyhne E.K."/>
            <person name="Kogle M.E."/>
            <person name="Wiebenga A."/>
            <person name="Kun R.S."/>
            <person name="Lubbers R.J."/>
            <person name="Makela M.R."/>
            <person name="Barry K."/>
            <person name="Chovatia M."/>
            <person name="Clum A."/>
            <person name="Daum C."/>
            <person name="Haridas S."/>
            <person name="He G."/>
            <person name="LaButti K."/>
            <person name="Lipzen A."/>
            <person name="Mondo S."/>
            <person name="Riley R."/>
            <person name="Salamov A."/>
            <person name="Simmons B.A."/>
            <person name="Magnuson J.K."/>
            <person name="Henrissat B."/>
            <person name="Mortensen U.H."/>
            <person name="Larsen T.O."/>
            <person name="Devries R.P."/>
            <person name="Grigoriev I.V."/>
            <person name="Machida M."/>
            <person name="Baker S.E."/>
            <person name="Andersen M.R."/>
        </authorList>
    </citation>
    <scope>NUCLEOTIDE SEQUENCE [LARGE SCALE GENOMIC DNA]</scope>
    <source>
        <strain evidence="1 2">CBS 117625</strain>
    </source>
</reference>
<dbReference type="AlphaFoldDB" id="A0A5N6T097"/>